<reference evidence="1 2" key="1">
    <citation type="submission" date="2018-11" db="EMBL/GenBank/DDBJ databases">
        <title>Changes in penicillin susceptibility of Streptococcus suis isolates by amino acid alterations in the penicillin-binding protein.</title>
        <authorList>
            <person name="Niemann L."/>
            <person name="Eichhorn I."/>
        </authorList>
    </citation>
    <scope>NUCLEOTIDE SEQUENCE [LARGE SCALE GENOMIC DNA]</scope>
    <source>
        <strain evidence="1 2">IMT40201</strain>
    </source>
</reference>
<dbReference type="GO" id="GO:0003677">
    <property type="term" value="F:DNA binding"/>
    <property type="evidence" value="ECO:0007669"/>
    <property type="project" value="InterPro"/>
</dbReference>
<dbReference type="AlphaFoldDB" id="A0A3R8N256"/>
<gene>
    <name evidence="1" type="ORF">EI219_00870</name>
</gene>
<dbReference type="Proteomes" id="UP000281324">
    <property type="component" value="Unassembled WGS sequence"/>
</dbReference>
<dbReference type="RefSeq" id="WP_125069811.1">
    <property type="nucleotide sequence ID" value="NZ_RRZQ01000002.1"/>
</dbReference>
<evidence type="ECO:0000313" key="1">
    <source>
        <dbReference type="EMBL" id="RRN51669.1"/>
    </source>
</evidence>
<sequence length="622" mass="72454">MFDKYIFATYHEQIINAVKKFVFSNKDNTDLSTYMVPEPNGFIEFDDFVLYKINYEIINNCKLSLEIIVIADVIVRQYIKGEMEIDTKPKFVSVYAEVELDAGIKSFQIYNAEFKSDQYKKSKNLKLSKDWVPYIRRRNFDDIAEKFLRKYYPQALSQPTPISVETIVAEMGLSIHQEKLTIDDSVFGKMVFKDTDVEVIEEEQLVTKHFNKGSILVDKDVVFKRNVGSYNNTVIHECVHWELHKVFHEVKMILDQEHSTVSSWTEENMADSSMWSSLDWMEWQANGIAPRILMPKIQTKIKIRELFQTLTLVNPDISRSELVRGVVDELAEFFNVSKQAAKIRMIDLGFKEANGVYNYLDDRYMHNFAFELEAFDNGSSYTITSNDLCFEYCFNEAFRQIIDGNKFLYIDNHLCLKDKKYISMTKDGPVMTDYAYEHMDECCLLFKVKSKKYTTISDEDYYDYVLNRGVTRESEIKADFVEILQNPSLMDQLPPLEMVRLSKNISDLLKGLPFEFSGTLRSHRKRKKCSQPLLANIVGITEKTLRSYETKEDNLPKLELALAFCFALKLMPPISEDMLEKAGHKLTKIHQHQVYKLLLSTSYYKPLAEINTILQAAQMKTL</sequence>
<dbReference type="InterPro" id="IPR001387">
    <property type="entry name" value="Cro/C1-type_HTH"/>
</dbReference>
<dbReference type="SUPFAM" id="SSF47413">
    <property type="entry name" value="lambda repressor-like DNA-binding domains"/>
    <property type="match status" value="1"/>
</dbReference>
<name>A0A3R8N256_STRSU</name>
<accession>A0A3R8N256</accession>
<evidence type="ECO:0000313" key="2">
    <source>
        <dbReference type="Proteomes" id="UP000281324"/>
    </source>
</evidence>
<dbReference type="CDD" id="cd00093">
    <property type="entry name" value="HTH_XRE"/>
    <property type="match status" value="1"/>
</dbReference>
<dbReference type="InterPro" id="IPR010982">
    <property type="entry name" value="Lambda_DNA-bd_dom_sf"/>
</dbReference>
<proteinExistence type="predicted"/>
<comment type="caution">
    <text evidence="1">The sequence shown here is derived from an EMBL/GenBank/DDBJ whole genome shotgun (WGS) entry which is preliminary data.</text>
</comment>
<protein>
    <submittedName>
        <fullName evidence="1">ImmA/IrrE family metallo-endopeptidase</fullName>
    </submittedName>
</protein>
<dbReference type="Gene3D" id="1.10.260.40">
    <property type="entry name" value="lambda repressor-like DNA-binding domains"/>
    <property type="match status" value="1"/>
</dbReference>
<organism evidence="1 2">
    <name type="scientific">Streptococcus suis</name>
    <dbReference type="NCBI Taxonomy" id="1307"/>
    <lineage>
        <taxon>Bacteria</taxon>
        <taxon>Bacillati</taxon>
        <taxon>Bacillota</taxon>
        <taxon>Bacilli</taxon>
        <taxon>Lactobacillales</taxon>
        <taxon>Streptococcaceae</taxon>
        <taxon>Streptococcus</taxon>
    </lineage>
</organism>
<dbReference type="EMBL" id="RRZQ01000002">
    <property type="protein sequence ID" value="RRN51669.1"/>
    <property type="molecule type" value="Genomic_DNA"/>
</dbReference>